<keyword evidence="1" id="KW-0175">Coiled coil</keyword>
<feature type="coiled-coil region" evidence="1">
    <location>
        <begin position="495"/>
        <end position="529"/>
    </location>
</feature>
<protein>
    <submittedName>
        <fullName evidence="2">CC171 protein</fullName>
    </submittedName>
</protein>
<name>A0A7L1CQ09_9PASS</name>
<proteinExistence type="predicted"/>
<feature type="non-terminal residue" evidence="2">
    <location>
        <position position="1"/>
    </location>
</feature>
<feature type="coiled-coil region" evidence="1">
    <location>
        <begin position="392"/>
        <end position="466"/>
    </location>
</feature>
<evidence type="ECO:0000313" key="3">
    <source>
        <dbReference type="Proteomes" id="UP000534634"/>
    </source>
</evidence>
<comment type="caution">
    <text evidence="2">The sequence shown here is derived from an EMBL/GenBank/DDBJ whole genome shotgun (WGS) entry which is preliminary data.</text>
</comment>
<dbReference type="EMBL" id="VXBB01025073">
    <property type="protein sequence ID" value="NXM64938.1"/>
    <property type="molecule type" value="Genomic_DNA"/>
</dbReference>
<evidence type="ECO:0000256" key="1">
    <source>
        <dbReference type="SAM" id="Coils"/>
    </source>
</evidence>
<accession>A0A7L1CQ09</accession>
<sequence length="548" mass="62948">KCLSQITHLEYISKHKTDTMNDLQQNQEDAFEKMSEQLKAQEHCWQKEKQYLEQQYSNLLAEVHRRAQECEETAQKNRQKLYDLEQICEKLAHENNSVRNTLSDAHKARSSLLAACALLSGALCPLYGRLCAMSSQRDLLQYQMDLHELVNQKIRSLLYALPTYMENNQDAARLRQRRAKHLVYVFRRAVIAVLATNRLRALARNSCSLFIWTDGSRGSIGIQVCVGESKGRHHVSTFEEEGVDCIEALDWLTSCNLYNAIISSISELQEVLSKPDPRSWLSGHSLVSAARNSFANLMDNLSVLMEQASGNPCGCRAYLERDSLIQRLACGLQRVNAQALEAGFYDRLPSTRNIAILQQEVFTLSRVLHMTGVECRSLHLQLAEFKWTFNEMQKDAEKAHRLQEQLNALQHVNTTYFSFQKIITQDNINEELDNALQREREAKLLLQEYEQRLQDLNNRLQLHSGADAHRSQDPNVAPMSLSNAMEELRRRDDVLNHQEILLKDMEQDRQLLREALHEAELALQQAAKDKELIINHMKAVDATLNAVR</sequence>
<dbReference type="PANTHER" id="PTHR47899:SF1">
    <property type="entry name" value="COILED-COIL DOMAIN-CONTAINING PROTEIN 171"/>
    <property type="match status" value="1"/>
</dbReference>
<organism evidence="2 3">
    <name type="scientific">Illadopsis cleaveri</name>
    <name type="common">blackcap illadopsis</name>
    <dbReference type="NCBI Taxonomy" id="201329"/>
    <lineage>
        <taxon>Eukaryota</taxon>
        <taxon>Metazoa</taxon>
        <taxon>Chordata</taxon>
        <taxon>Craniata</taxon>
        <taxon>Vertebrata</taxon>
        <taxon>Euteleostomi</taxon>
        <taxon>Archelosauria</taxon>
        <taxon>Archosauria</taxon>
        <taxon>Dinosauria</taxon>
        <taxon>Saurischia</taxon>
        <taxon>Theropoda</taxon>
        <taxon>Coelurosauria</taxon>
        <taxon>Aves</taxon>
        <taxon>Neognathae</taxon>
        <taxon>Neoaves</taxon>
        <taxon>Telluraves</taxon>
        <taxon>Australaves</taxon>
        <taxon>Passeriformes</taxon>
        <taxon>Sylvioidea</taxon>
        <taxon>Timaliidae</taxon>
        <taxon>Illadopsis</taxon>
    </lineage>
</organism>
<dbReference type="InterPro" id="IPR038820">
    <property type="entry name" value="CCDC171"/>
</dbReference>
<feature type="non-terminal residue" evidence="2">
    <location>
        <position position="548"/>
    </location>
</feature>
<keyword evidence="3" id="KW-1185">Reference proteome</keyword>
<dbReference type="Proteomes" id="UP000534634">
    <property type="component" value="Unassembled WGS sequence"/>
</dbReference>
<gene>
    <name evidence="2" type="primary">Ccdc171_2</name>
    <name evidence="2" type="ORF">ILLCLE_R13971</name>
</gene>
<dbReference type="AlphaFoldDB" id="A0A7L1CQ09"/>
<reference evidence="2 3" key="1">
    <citation type="submission" date="2019-09" db="EMBL/GenBank/DDBJ databases">
        <title>Bird 10,000 Genomes (B10K) Project - Family phase.</title>
        <authorList>
            <person name="Zhang G."/>
        </authorList>
    </citation>
    <scope>NUCLEOTIDE SEQUENCE [LARGE SCALE GENOMIC DNA]</scope>
    <source>
        <strain evidence="2">B10K-DU-002-01</strain>
        <tissue evidence="2">Muscle</tissue>
    </source>
</reference>
<evidence type="ECO:0000313" key="2">
    <source>
        <dbReference type="EMBL" id="NXM64938.1"/>
    </source>
</evidence>
<dbReference type="PANTHER" id="PTHR47899">
    <property type="entry name" value="COILED-COIL DOMAIN-CONTAINING PROTEIN 171"/>
    <property type="match status" value="1"/>
</dbReference>